<keyword evidence="2" id="KW-1185">Reference proteome</keyword>
<protein>
    <submittedName>
        <fullName evidence="1">Uncharacterized protein</fullName>
    </submittedName>
</protein>
<evidence type="ECO:0000313" key="2">
    <source>
        <dbReference type="Proteomes" id="UP001182556"/>
    </source>
</evidence>
<comment type="caution">
    <text evidence="1">The sequence shown here is derived from an EMBL/GenBank/DDBJ whole genome shotgun (WGS) entry which is preliminary data.</text>
</comment>
<organism evidence="1 2">
    <name type="scientific">Papiliotrema laurentii</name>
    <name type="common">Cryptococcus laurentii</name>
    <dbReference type="NCBI Taxonomy" id="5418"/>
    <lineage>
        <taxon>Eukaryota</taxon>
        <taxon>Fungi</taxon>
        <taxon>Dikarya</taxon>
        <taxon>Basidiomycota</taxon>
        <taxon>Agaricomycotina</taxon>
        <taxon>Tremellomycetes</taxon>
        <taxon>Tremellales</taxon>
        <taxon>Rhynchogastremaceae</taxon>
        <taxon>Papiliotrema</taxon>
    </lineage>
</organism>
<sequence length="249" mass="27633">MYLPTPTDLQPQARDFPGAQITDGVKQVTQVQEVTEATQVAPKVTEAAATVTDKATEVASTVTDAATKAANTITSMGKDIKDKGQNLFEGLSALESLQKLKDLWEKYHQAAFYEDLFHEDTTPKTLQHTFLDPVLRAHFAKTPMPPGSAALIDLPPDVILDTEEEIHVIAACLWIMSIRYDGLTQSERPKKPEDLRKWIIKHRREVLDKLAGKVDPPFTAWSMDQIQNDVGAMMEELLTKTLPPSPSKA</sequence>
<evidence type="ECO:0000313" key="1">
    <source>
        <dbReference type="EMBL" id="KAK1921875.1"/>
    </source>
</evidence>
<name>A0AAD9CUQ2_PAPLA</name>
<dbReference type="EMBL" id="JAODAN010000010">
    <property type="protein sequence ID" value="KAK1921875.1"/>
    <property type="molecule type" value="Genomic_DNA"/>
</dbReference>
<reference evidence="1" key="1">
    <citation type="submission" date="2023-02" db="EMBL/GenBank/DDBJ databases">
        <title>Identification and recombinant expression of a fungal hydrolase from Papiliotrema laurentii that hydrolyzes apple cutin and clears colloidal polyester polyurethane.</title>
        <authorList>
            <consortium name="DOE Joint Genome Institute"/>
            <person name="Roman V.A."/>
            <person name="Bojanowski C."/>
            <person name="Crable B.R."/>
            <person name="Wagner D.N."/>
            <person name="Hung C.S."/>
            <person name="Nadeau L.J."/>
            <person name="Schratz L."/>
            <person name="Haridas S."/>
            <person name="Pangilinan J."/>
            <person name="Lipzen A."/>
            <person name="Na H."/>
            <person name="Yan M."/>
            <person name="Ng V."/>
            <person name="Grigoriev I.V."/>
            <person name="Spatafora J.W."/>
            <person name="Barlow D."/>
            <person name="Biffinger J."/>
            <person name="Kelley-Loughnane N."/>
            <person name="Varaljay V.A."/>
            <person name="Crookes-Goodson W.J."/>
        </authorList>
    </citation>
    <scope>NUCLEOTIDE SEQUENCE</scope>
    <source>
        <strain evidence="1">5307AH</strain>
    </source>
</reference>
<dbReference type="AlphaFoldDB" id="A0AAD9CUQ2"/>
<accession>A0AAD9CUQ2</accession>
<gene>
    <name evidence="1" type="ORF">DB88DRAFT_542665</name>
</gene>
<dbReference type="Proteomes" id="UP001182556">
    <property type="component" value="Unassembled WGS sequence"/>
</dbReference>
<proteinExistence type="predicted"/>